<feature type="domain" description="Spore germination protein N-terminal" evidence="9">
    <location>
        <begin position="24"/>
        <end position="189"/>
    </location>
</feature>
<dbReference type="NCBIfam" id="TIGR02887">
    <property type="entry name" value="spore_ger_x_C"/>
    <property type="match status" value="1"/>
</dbReference>
<keyword evidence="4" id="KW-0732">Signal</keyword>
<dbReference type="Proteomes" id="UP000093309">
    <property type="component" value="Unassembled WGS sequence"/>
</dbReference>
<reference evidence="11" key="1">
    <citation type="submission" date="2016-05" db="EMBL/GenBank/DDBJ databases">
        <title>Paenibacillus oryzae. sp. nov., isolated from the rice root.</title>
        <authorList>
            <person name="Zhang J."/>
            <person name="Zhang X."/>
        </authorList>
    </citation>
    <scope>NUCLEOTIDE SEQUENCE [LARGE SCALE GENOMIC DNA]</scope>
    <source>
        <strain evidence="11">KCTC13222</strain>
    </source>
</reference>
<keyword evidence="6" id="KW-0564">Palmitate</keyword>
<dbReference type="PANTHER" id="PTHR35789:SF1">
    <property type="entry name" value="SPORE GERMINATION PROTEIN B3"/>
    <property type="match status" value="1"/>
</dbReference>
<evidence type="ECO:0000259" key="9">
    <source>
        <dbReference type="Pfam" id="PF25198"/>
    </source>
</evidence>
<evidence type="ECO:0000256" key="4">
    <source>
        <dbReference type="ARBA" id="ARBA00022729"/>
    </source>
</evidence>
<dbReference type="AlphaFoldDB" id="A0A1C1A4H4"/>
<evidence type="ECO:0000313" key="11">
    <source>
        <dbReference type="Proteomes" id="UP000093309"/>
    </source>
</evidence>
<comment type="similarity">
    <text evidence="2">Belongs to the GerABKC lipoprotein family.</text>
</comment>
<dbReference type="STRING" id="512399.A8709_15355"/>
<name>A0A1C1A4H4_9BACL</name>
<evidence type="ECO:0000256" key="6">
    <source>
        <dbReference type="ARBA" id="ARBA00023139"/>
    </source>
</evidence>
<proteinExistence type="inferred from homology"/>
<dbReference type="GO" id="GO:0016020">
    <property type="term" value="C:membrane"/>
    <property type="evidence" value="ECO:0007669"/>
    <property type="project" value="UniProtKB-SubCell"/>
</dbReference>
<evidence type="ECO:0000256" key="3">
    <source>
        <dbReference type="ARBA" id="ARBA00022544"/>
    </source>
</evidence>
<dbReference type="Gene3D" id="3.30.300.210">
    <property type="entry name" value="Nutrient germinant receptor protein C, domain 3"/>
    <property type="match status" value="1"/>
</dbReference>
<dbReference type="RefSeq" id="WP_065852364.1">
    <property type="nucleotide sequence ID" value="NZ_LYPC01000014.1"/>
</dbReference>
<dbReference type="InterPro" id="IPR057336">
    <property type="entry name" value="GerAC_N"/>
</dbReference>
<comment type="subcellular location">
    <subcellularLocation>
        <location evidence="1">Membrane</location>
        <topology evidence="1">Lipid-anchor</topology>
    </subcellularLocation>
</comment>
<dbReference type="PANTHER" id="PTHR35789">
    <property type="entry name" value="SPORE GERMINATION PROTEIN B3"/>
    <property type="match status" value="1"/>
</dbReference>
<sequence>MIKSFQLLIVLVILLLVTIGCVKQTVIDQITIPIVAGLDKGPGSTTRLTISSPYFKGKDAIKNFESTAFSRTTQNARDSLQNEQELPIMLGKLSVVLIGQELAKNGLDLVLDPPLRDPRISNRMYLAVVDGRAQQLLEKNYTNRMEKGRYIAQQISSNIKEGHLPRTSLHLFESAWLGQGHDPYLPLLKAEEAKIEIAGLALFADDKFVGSLNSEEMKFFRLLVENTDNSTFEIPLNNDAYVSVQNNHSGYHYTVSNNSGIPEFKIRIRINGTITESTTSTTTDLFKHNVEAAFSKMIVQTSEKLIQKFQQLGIDPLGLGELSRSRTRHWDESKWREQYPTVKVNVDAKVKITETGSIK</sequence>
<comment type="caution">
    <text evidence="10">The sequence shown here is derived from an EMBL/GenBank/DDBJ whole genome shotgun (WGS) entry which is preliminary data.</text>
</comment>
<evidence type="ECO:0000256" key="1">
    <source>
        <dbReference type="ARBA" id="ARBA00004635"/>
    </source>
</evidence>
<protein>
    <submittedName>
        <fullName evidence="10">Uncharacterized protein</fullName>
    </submittedName>
</protein>
<dbReference type="InterPro" id="IPR008844">
    <property type="entry name" value="Spore_GerAC-like"/>
</dbReference>
<dbReference type="InterPro" id="IPR046953">
    <property type="entry name" value="Spore_GerAC-like_C"/>
</dbReference>
<evidence type="ECO:0000313" key="10">
    <source>
        <dbReference type="EMBL" id="OCT15453.1"/>
    </source>
</evidence>
<dbReference type="Pfam" id="PF25198">
    <property type="entry name" value="Spore_GerAC_N"/>
    <property type="match status" value="1"/>
</dbReference>
<dbReference type="GO" id="GO:0009847">
    <property type="term" value="P:spore germination"/>
    <property type="evidence" value="ECO:0007669"/>
    <property type="project" value="InterPro"/>
</dbReference>
<accession>A0A1C1A4H4</accession>
<feature type="domain" description="Spore germination GerAC-like C-terminal" evidence="8">
    <location>
        <begin position="199"/>
        <end position="356"/>
    </location>
</feature>
<dbReference type="InterPro" id="IPR038501">
    <property type="entry name" value="Spore_GerAC_C_sf"/>
</dbReference>
<keyword evidence="11" id="KW-1185">Reference proteome</keyword>
<evidence type="ECO:0000256" key="7">
    <source>
        <dbReference type="ARBA" id="ARBA00023288"/>
    </source>
</evidence>
<keyword evidence="5" id="KW-0472">Membrane</keyword>
<evidence type="ECO:0000259" key="8">
    <source>
        <dbReference type="Pfam" id="PF05504"/>
    </source>
</evidence>
<evidence type="ECO:0000256" key="5">
    <source>
        <dbReference type="ARBA" id="ARBA00023136"/>
    </source>
</evidence>
<dbReference type="OrthoDB" id="2592518at2"/>
<organism evidence="10 11">
    <name type="scientific">Paenibacillus pectinilyticus</name>
    <dbReference type="NCBI Taxonomy" id="512399"/>
    <lineage>
        <taxon>Bacteria</taxon>
        <taxon>Bacillati</taxon>
        <taxon>Bacillota</taxon>
        <taxon>Bacilli</taxon>
        <taxon>Bacillales</taxon>
        <taxon>Paenibacillaceae</taxon>
        <taxon>Paenibacillus</taxon>
    </lineage>
</organism>
<dbReference type="PROSITE" id="PS51257">
    <property type="entry name" value="PROKAR_LIPOPROTEIN"/>
    <property type="match status" value="1"/>
</dbReference>
<keyword evidence="3" id="KW-0309">Germination</keyword>
<dbReference type="EMBL" id="LYPC01000014">
    <property type="protein sequence ID" value="OCT15453.1"/>
    <property type="molecule type" value="Genomic_DNA"/>
</dbReference>
<gene>
    <name evidence="10" type="ORF">A8709_15355</name>
</gene>
<keyword evidence="7" id="KW-0449">Lipoprotein</keyword>
<dbReference type="Pfam" id="PF05504">
    <property type="entry name" value="Spore_GerAC"/>
    <property type="match status" value="1"/>
</dbReference>
<evidence type="ECO:0000256" key="2">
    <source>
        <dbReference type="ARBA" id="ARBA00007886"/>
    </source>
</evidence>